<proteinExistence type="predicted"/>
<keyword evidence="2" id="KW-1185">Reference proteome</keyword>
<comment type="caution">
    <text evidence="1">The sequence shown here is derived from an EMBL/GenBank/DDBJ whole genome shotgun (WGS) entry which is preliminary data.</text>
</comment>
<gene>
    <name evidence="1" type="ORF">KS419_01030</name>
</gene>
<protein>
    <submittedName>
        <fullName evidence="1">Uncharacterized protein</fullName>
    </submittedName>
</protein>
<evidence type="ECO:0000313" key="2">
    <source>
        <dbReference type="Proteomes" id="UP000784880"/>
    </source>
</evidence>
<dbReference type="Proteomes" id="UP000784880">
    <property type="component" value="Unassembled WGS sequence"/>
</dbReference>
<dbReference type="EMBL" id="JAHQCS010000020">
    <property type="protein sequence ID" value="MBU9710347.1"/>
    <property type="molecule type" value="Genomic_DNA"/>
</dbReference>
<sequence length="65" mass="7381">MEIDYNVKKKLDAVDIVLRSIDHAKQFLTDGFAIIAHPSKEDIYLLIPEHNVTEALKEGFVLVKS</sequence>
<dbReference type="RefSeq" id="WP_217064241.1">
    <property type="nucleotide sequence ID" value="NZ_JAHQCS010000020.1"/>
</dbReference>
<reference evidence="1 2" key="1">
    <citation type="submission" date="2021-06" db="EMBL/GenBank/DDBJ databases">
        <title>Bacillus sp. RD4P76, an endophyte from a halophyte.</title>
        <authorList>
            <person name="Sun J.-Q."/>
        </authorList>
    </citation>
    <scope>NUCLEOTIDE SEQUENCE [LARGE SCALE GENOMIC DNA]</scope>
    <source>
        <strain evidence="1 2">CGMCC 1.15917</strain>
    </source>
</reference>
<evidence type="ECO:0000313" key="1">
    <source>
        <dbReference type="EMBL" id="MBU9710347.1"/>
    </source>
</evidence>
<organism evidence="1 2">
    <name type="scientific">Evansella tamaricis</name>
    <dbReference type="NCBI Taxonomy" id="2069301"/>
    <lineage>
        <taxon>Bacteria</taxon>
        <taxon>Bacillati</taxon>
        <taxon>Bacillota</taxon>
        <taxon>Bacilli</taxon>
        <taxon>Bacillales</taxon>
        <taxon>Bacillaceae</taxon>
        <taxon>Evansella</taxon>
    </lineage>
</organism>
<name>A0ABS6JBX4_9BACI</name>
<accession>A0ABS6JBX4</accession>